<dbReference type="GO" id="GO:0005794">
    <property type="term" value="C:Golgi apparatus"/>
    <property type="evidence" value="ECO:0007669"/>
    <property type="project" value="TreeGrafter"/>
</dbReference>
<feature type="region of interest" description="Disordered" evidence="1">
    <location>
        <begin position="100"/>
        <end position="170"/>
    </location>
</feature>
<name>A0A9N8EJQ1_9STRA</name>
<proteinExistence type="predicted"/>
<dbReference type="EMBL" id="CAICTM010001094">
    <property type="protein sequence ID" value="CAB9520364.1"/>
    <property type="molecule type" value="Genomic_DNA"/>
</dbReference>
<dbReference type="InterPro" id="IPR006342">
    <property type="entry name" value="FkbM_mtfrase"/>
</dbReference>
<dbReference type="Pfam" id="PF05050">
    <property type="entry name" value="Methyltransf_21"/>
    <property type="match status" value="1"/>
</dbReference>
<evidence type="ECO:0000259" key="3">
    <source>
        <dbReference type="Pfam" id="PF05050"/>
    </source>
</evidence>
<dbReference type="Proteomes" id="UP001153069">
    <property type="component" value="Unassembled WGS sequence"/>
</dbReference>
<feature type="compositionally biased region" description="Low complexity" evidence="1">
    <location>
        <begin position="130"/>
        <end position="156"/>
    </location>
</feature>
<dbReference type="PANTHER" id="PTHR34009:SF3">
    <property type="entry name" value="METHYLTRANSFERASE FKBM DOMAIN-CONTAINING PROTEIN"/>
    <property type="match status" value="1"/>
</dbReference>
<gene>
    <name evidence="4" type="ORF">SEMRO_1096_G240810.1</name>
</gene>
<feature type="transmembrane region" description="Helical" evidence="2">
    <location>
        <begin position="42"/>
        <end position="61"/>
    </location>
</feature>
<keyword evidence="2" id="KW-0812">Transmembrane</keyword>
<dbReference type="GO" id="GO:0005886">
    <property type="term" value="C:plasma membrane"/>
    <property type="evidence" value="ECO:0007669"/>
    <property type="project" value="TreeGrafter"/>
</dbReference>
<dbReference type="OrthoDB" id="2154188at2759"/>
<accession>A0A9N8EJQ1</accession>
<dbReference type="GO" id="GO:0016197">
    <property type="term" value="P:endosomal transport"/>
    <property type="evidence" value="ECO:0007669"/>
    <property type="project" value="TreeGrafter"/>
</dbReference>
<dbReference type="InterPro" id="IPR029063">
    <property type="entry name" value="SAM-dependent_MTases_sf"/>
</dbReference>
<keyword evidence="2" id="KW-0472">Membrane</keyword>
<feature type="compositionally biased region" description="Pro residues" evidence="1">
    <location>
        <begin position="119"/>
        <end position="129"/>
    </location>
</feature>
<protein>
    <recommendedName>
        <fullName evidence="3">Methyltransferase FkbM domain-containing protein</fullName>
    </recommendedName>
</protein>
<dbReference type="SUPFAM" id="SSF53335">
    <property type="entry name" value="S-adenosyl-L-methionine-dependent methyltransferases"/>
    <property type="match status" value="1"/>
</dbReference>
<dbReference type="InterPro" id="IPR053202">
    <property type="entry name" value="EGF_Rcpt_Signaling_Reg"/>
</dbReference>
<evidence type="ECO:0000256" key="1">
    <source>
        <dbReference type="SAM" id="MobiDB-lite"/>
    </source>
</evidence>
<dbReference type="PANTHER" id="PTHR34009">
    <property type="entry name" value="PROTEIN STAR"/>
    <property type="match status" value="1"/>
</dbReference>
<sequence length="490" mass="54460">MNWNCSTSVCDCQCDLTIKGDNSSVNALQLSKGKKPTKQKCGIGRSLFLAVLLLISILLVHREFHTVSQYSNNNYSDPNTAKTTTTANEDTSTIAISTTPPQRKVKTATEASTINSIPVTPPPPLPLPAQDPLQTTVSSTTSTVGTTSTTTTTTTTPAPSAQPTVLTTPPPTKPPDIQEALQNAPNSLANMKPYPFRSQAIPCTEAQRSKTIAEFIQNDEFKAQGDVDIQLHFYLHTICAGIYIELGAMEGITFSNTYFLNQHFDWKGVLIEASPTMAAHIPKHRTNEIAIITAGVCHEPQTLHFINNNGSTSGFWEFASHAFRQTWWGSTNLEDFKQHQVIPVQCTPMAELLKQHAHHIRHYDLLSLDVEGAELEVLQSIDFITVGFGVIVVEADSRNIPKDQAVRELLHAQGYRMVPKQYDRPQPERERIVPINGHQSYWPLPHANNDFFFHQQFDTIYKRFGVSLADFGVSLEEAEEVQPDQVVVRD</sequence>
<organism evidence="4 5">
    <name type="scientific">Seminavis robusta</name>
    <dbReference type="NCBI Taxonomy" id="568900"/>
    <lineage>
        <taxon>Eukaryota</taxon>
        <taxon>Sar</taxon>
        <taxon>Stramenopiles</taxon>
        <taxon>Ochrophyta</taxon>
        <taxon>Bacillariophyta</taxon>
        <taxon>Bacillariophyceae</taxon>
        <taxon>Bacillariophycidae</taxon>
        <taxon>Naviculales</taxon>
        <taxon>Naviculaceae</taxon>
        <taxon>Seminavis</taxon>
    </lineage>
</organism>
<keyword evidence="5" id="KW-1185">Reference proteome</keyword>
<dbReference type="Gene3D" id="3.40.50.150">
    <property type="entry name" value="Vaccinia Virus protein VP39"/>
    <property type="match status" value="1"/>
</dbReference>
<dbReference type="AlphaFoldDB" id="A0A9N8EJQ1"/>
<dbReference type="GO" id="GO:0006888">
    <property type="term" value="P:endoplasmic reticulum to Golgi vesicle-mediated transport"/>
    <property type="evidence" value="ECO:0007669"/>
    <property type="project" value="TreeGrafter"/>
</dbReference>
<feature type="domain" description="Methyltransferase FkbM" evidence="3">
    <location>
        <begin position="246"/>
        <end position="417"/>
    </location>
</feature>
<keyword evidence="2" id="KW-1133">Transmembrane helix</keyword>
<evidence type="ECO:0000313" key="4">
    <source>
        <dbReference type="EMBL" id="CAB9520364.1"/>
    </source>
</evidence>
<evidence type="ECO:0000256" key="2">
    <source>
        <dbReference type="SAM" id="Phobius"/>
    </source>
</evidence>
<dbReference type="GO" id="GO:0031902">
    <property type="term" value="C:late endosome membrane"/>
    <property type="evidence" value="ECO:0007669"/>
    <property type="project" value="TreeGrafter"/>
</dbReference>
<comment type="caution">
    <text evidence="4">The sequence shown here is derived from an EMBL/GenBank/DDBJ whole genome shotgun (WGS) entry which is preliminary data.</text>
</comment>
<dbReference type="GO" id="GO:0005789">
    <property type="term" value="C:endoplasmic reticulum membrane"/>
    <property type="evidence" value="ECO:0007669"/>
    <property type="project" value="TreeGrafter"/>
</dbReference>
<reference evidence="4" key="1">
    <citation type="submission" date="2020-06" db="EMBL/GenBank/DDBJ databases">
        <authorList>
            <consortium name="Plant Systems Biology data submission"/>
        </authorList>
    </citation>
    <scope>NUCLEOTIDE SEQUENCE</scope>
    <source>
        <strain evidence="4">D6</strain>
    </source>
</reference>
<evidence type="ECO:0000313" key="5">
    <source>
        <dbReference type="Proteomes" id="UP001153069"/>
    </source>
</evidence>